<reference evidence="4 5" key="1">
    <citation type="journal article" date="2023" name="IScience">
        <title>Expanded male sex-determining region conserved during the evolution of homothallism in the green alga Volvox.</title>
        <authorList>
            <person name="Yamamoto K."/>
            <person name="Matsuzaki R."/>
            <person name="Mahakham W."/>
            <person name="Heman W."/>
            <person name="Sekimoto H."/>
            <person name="Kawachi M."/>
            <person name="Minakuchi Y."/>
            <person name="Toyoda A."/>
            <person name="Nozaki H."/>
        </authorList>
    </citation>
    <scope>NUCLEOTIDE SEQUENCE [LARGE SCALE GENOMIC DNA]</scope>
    <source>
        <strain evidence="4 5">NIES-4468</strain>
    </source>
</reference>
<evidence type="ECO:0000256" key="1">
    <source>
        <dbReference type="SAM" id="MobiDB-lite"/>
    </source>
</evidence>
<evidence type="ECO:0000313" key="5">
    <source>
        <dbReference type="Proteomes" id="UP001165090"/>
    </source>
</evidence>
<feature type="chain" id="PRO_5045474045" description="SCP domain-containing protein" evidence="2">
    <location>
        <begin position="31"/>
        <end position="328"/>
    </location>
</feature>
<feature type="domain" description="SCP" evidence="3">
    <location>
        <begin position="162"/>
        <end position="315"/>
    </location>
</feature>
<proteinExistence type="predicted"/>
<sequence length="328" mass="35272">MARRFTTPAALAATLVVVVALALSQHQAAAQDPDADTAELRKKLQTPPPKVLRAYSPPRRPPRFPSPNPPSPPSPPKPPRPPKPPPPSPEPSPPRPPPSPKPPRPPPPSPPLPPSPLPPSPSPPPPPLPPSPSPPQPPSPPPPPSPPSPPRPPRPPPSSNCPDAQTVLDVHNFYRAQHQAPPLEWDEDLSAASTAYAQQLASQGCALTHTYNITYGENLFSLFHYPKPSTSCTESVIAWYSEVDSYNFNAERPLADNWAKGIGHFTQVVWKSTSLVGCGIGTRDVPIDINNNGVIYPGGCKIVVCRYRESGNVGNDAAFRFNVLRKIT</sequence>
<evidence type="ECO:0000259" key="3">
    <source>
        <dbReference type="SMART" id="SM00198"/>
    </source>
</evidence>
<keyword evidence="2" id="KW-0732">Signal</keyword>
<organism evidence="4 5">
    <name type="scientific">Volvox africanus</name>
    <dbReference type="NCBI Taxonomy" id="51714"/>
    <lineage>
        <taxon>Eukaryota</taxon>
        <taxon>Viridiplantae</taxon>
        <taxon>Chlorophyta</taxon>
        <taxon>core chlorophytes</taxon>
        <taxon>Chlorophyceae</taxon>
        <taxon>CS clade</taxon>
        <taxon>Chlamydomonadales</taxon>
        <taxon>Volvocaceae</taxon>
        <taxon>Volvox</taxon>
    </lineage>
</organism>
<dbReference type="EMBL" id="BSDZ01000094">
    <property type="protein sequence ID" value="GLI70345.1"/>
    <property type="molecule type" value="Genomic_DNA"/>
</dbReference>
<dbReference type="SUPFAM" id="SSF55797">
    <property type="entry name" value="PR-1-like"/>
    <property type="match status" value="1"/>
</dbReference>
<evidence type="ECO:0000313" key="4">
    <source>
        <dbReference type="EMBL" id="GLI70345.1"/>
    </source>
</evidence>
<dbReference type="PANTHER" id="PTHR10334">
    <property type="entry name" value="CYSTEINE-RICH SECRETORY PROTEIN-RELATED"/>
    <property type="match status" value="1"/>
</dbReference>
<comment type="caution">
    <text evidence="4">The sequence shown here is derived from an EMBL/GenBank/DDBJ whole genome shotgun (WGS) entry which is preliminary data.</text>
</comment>
<dbReference type="PRINTS" id="PR01217">
    <property type="entry name" value="PRICHEXTENSN"/>
</dbReference>
<dbReference type="Gene3D" id="3.40.33.10">
    <property type="entry name" value="CAP"/>
    <property type="match status" value="1"/>
</dbReference>
<feature type="region of interest" description="Disordered" evidence="1">
    <location>
        <begin position="26"/>
        <end position="163"/>
    </location>
</feature>
<dbReference type="Proteomes" id="UP001165090">
    <property type="component" value="Unassembled WGS sequence"/>
</dbReference>
<dbReference type="CDD" id="cd05382">
    <property type="entry name" value="CAP_GAPR1-like"/>
    <property type="match status" value="1"/>
</dbReference>
<feature type="signal peptide" evidence="2">
    <location>
        <begin position="1"/>
        <end position="30"/>
    </location>
</feature>
<dbReference type="SMART" id="SM00198">
    <property type="entry name" value="SCP"/>
    <property type="match status" value="1"/>
</dbReference>
<dbReference type="Pfam" id="PF00188">
    <property type="entry name" value="CAP"/>
    <property type="match status" value="1"/>
</dbReference>
<evidence type="ECO:0000256" key="2">
    <source>
        <dbReference type="SAM" id="SignalP"/>
    </source>
</evidence>
<dbReference type="InterPro" id="IPR034113">
    <property type="entry name" value="SCP_GAPR1-like"/>
</dbReference>
<feature type="compositionally biased region" description="Pro residues" evidence="1">
    <location>
        <begin position="63"/>
        <end position="159"/>
    </location>
</feature>
<dbReference type="InterPro" id="IPR014044">
    <property type="entry name" value="CAP_dom"/>
</dbReference>
<dbReference type="InterPro" id="IPR035940">
    <property type="entry name" value="CAP_sf"/>
</dbReference>
<dbReference type="InterPro" id="IPR001283">
    <property type="entry name" value="CRISP-related"/>
</dbReference>
<accession>A0ABQ5SKB6</accession>
<protein>
    <recommendedName>
        <fullName evidence="3">SCP domain-containing protein</fullName>
    </recommendedName>
</protein>
<dbReference type="InterPro" id="IPR018244">
    <property type="entry name" value="Allrgn_V5/Tpx1_CS"/>
</dbReference>
<name>A0ABQ5SKB6_9CHLO</name>
<gene>
    <name evidence="4" type="ORF">VaNZ11_015306</name>
</gene>
<dbReference type="PROSITE" id="PS01009">
    <property type="entry name" value="CRISP_1"/>
    <property type="match status" value="1"/>
</dbReference>
<keyword evidence="5" id="KW-1185">Reference proteome</keyword>